<dbReference type="Pfam" id="PF00098">
    <property type="entry name" value="zf-CCHC"/>
    <property type="match status" value="1"/>
</dbReference>
<dbReference type="InterPro" id="IPR012337">
    <property type="entry name" value="RNaseH-like_sf"/>
</dbReference>
<dbReference type="InterPro" id="IPR043502">
    <property type="entry name" value="DNA/RNA_pol_sf"/>
</dbReference>
<feature type="region of interest" description="Disordered" evidence="6">
    <location>
        <begin position="230"/>
        <end position="275"/>
    </location>
</feature>
<dbReference type="GO" id="GO:0003676">
    <property type="term" value="F:nucleic acid binding"/>
    <property type="evidence" value="ECO:0007669"/>
    <property type="project" value="InterPro"/>
</dbReference>
<protein>
    <submittedName>
        <fullName evidence="9">Integrase, catalytic region; Zinc finger, CCHC-type; Peptidase aspartic, catalytic</fullName>
    </submittedName>
</protein>
<feature type="domain" description="Integrase catalytic" evidence="8">
    <location>
        <begin position="855"/>
        <end position="1021"/>
    </location>
</feature>
<evidence type="ECO:0000256" key="2">
    <source>
        <dbReference type="ARBA" id="ARBA00022723"/>
    </source>
</evidence>
<dbReference type="InterPro" id="IPR036397">
    <property type="entry name" value="RNaseH_sf"/>
</dbReference>
<dbReference type="InterPro" id="IPR001584">
    <property type="entry name" value="Integrase_cat-core"/>
</dbReference>
<evidence type="ECO:0000256" key="6">
    <source>
        <dbReference type="SAM" id="MobiDB-lite"/>
    </source>
</evidence>
<feature type="compositionally biased region" description="Acidic residues" evidence="6">
    <location>
        <begin position="1104"/>
        <end position="1115"/>
    </location>
</feature>
<dbReference type="Pfam" id="PF13976">
    <property type="entry name" value="gag_pre-integrs"/>
    <property type="match status" value="1"/>
</dbReference>
<proteinExistence type="predicted"/>
<keyword evidence="5" id="KW-0863">Zinc-finger</keyword>
<evidence type="ECO:0000259" key="8">
    <source>
        <dbReference type="PROSITE" id="PS50994"/>
    </source>
</evidence>
<evidence type="ECO:0000256" key="1">
    <source>
        <dbReference type="ARBA" id="ARBA00022670"/>
    </source>
</evidence>
<keyword evidence="2" id="KW-0479">Metal-binding</keyword>
<dbReference type="InterPro" id="IPR039537">
    <property type="entry name" value="Retrotran_Ty1/copia-like"/>
</dbReference>
<keyword evidence="1" id="KW-0645">Protease</keyword>
<dbReference type="PROSITE" id="PS50158">
    <property type="entry name" value="ZF_CCHC"/>
    <property type="match status" value="1"/>
</dbReference>
<feature type="compositionally biased region" description="Acidic residues" evidence="6">
    <location>
        <begin position="262"/>
        <end position="274"/>
    </location>
</feature>
<feature type="compositionally biased region" description="Basic and acidic residues" evidence="6">
    <location>
        <begin position="1079"/>
        <end position="1089"/>
    </location>
</feature>
<feature type="compositionally biased region" description="Polar residues" evidence="6">
    <location>
        <begin position="1090"/>
        <end position="1103"/>
    </location>
</feature>
<dbReference type="EMBL" id="AC149577">
    <property type="protein sequence ID" value="ABD32582.1"/>
    <property type="molecule type" value="Genomic_DNA"/>
</dbReference>
<dbReference type="GO" id="GO:0008270">
    <property type="term" value="F:zinc ion binding"/>
    <property type="evidence" value="ECO:0007669"/>
    <property type="project" value="UniProtKB-KW"/>
</dbReference>
<dbReference type="SMART" id="SM00343">
    <property type="entry name" value="ZnF_C2HC"/>
    <property type="match status" value="1"/>
</dbReference>
<dbReference type="SUPFAM" id="SSF53098">
    <property type="entry name" value="Ribonuclease H-like"/>
    <property type="match status" value="1"/>
</dbReference>
<keyword evidence="4" id="KW-0378">Hydrolase</keyword>
<keyword evidence="3" id="KW-0064">Aspartyl protease</keyword>
<dbReference type="InterPro" id="IPR013103">
    <property type="entry name" value="RVT_2"/>
</dbReference>
<dbReference type="CDD" id="cd09272">
    <property type="entry name" value="RNase_HI_RT_Ty1"/>
    <property type="match status" value="1"/>
</dbReference>
<dbReference type="PROSITE" id="PS50994">
    <property type="entry name" value="INTEGRASE"/>
    <property type="match status" value="1"/>
</dbReference>
<feature type="compositionally biased region" description="Basic and acidic residues" evidence="6">
    <location>
        <begin position="616"/>
        <end position="628"/>
    </location>
</feature>
<sequence>MSGDEESVTTKYTSVKHDYDTADKKTDSGKAPKFNGDPEEFSWWKTNMYSFIMGLDEELWDILEDGVDDLDLDEEGAAIDRRIHTPAQKKLYKKHHKIRGIIVASIPRTEYMKMSDKSTAKAMFASLCANFEGSKKVKEAKALMLVHQYELFRMKDDESIEEMYSRFQTLVSGLQILKKSYVASDHVSKILRSLPSRWRPKVTAIEEAKDLNTLSVEDLVSSLKVHEMSLNEHETSKKSKSIALPSKGKTSKSSKAYKASESEEESPDGDSDEDQSVKMAMLSNKLEYLARKQKKFLSKRGSYKNFKKEDQKGCFNCKKPGHFIADCPDLQKEKFKGKSKKSSFNSSKFRKQIKKSLMATWEDLDSESGSDKEEADDDAKAAVGLVATVSSEAVSEAESDSEDENEVYSKIPRQELVDSLKELLSLFEHRTNELTDLKEKYVDLMKQQKSTLLELKASEEELKGFNLISTTYEDRLKSLCQKLQEKCDKGSGNKHEIALDDFIMAGIDRSKVASMIYSTYKNKGKGIGYSEEKSKEYSLKSYCDCIKDGLKSTFVPEGTNAITAVQSKPEASGSQAKITSKPENLKIKVMTKSDPKSQKIKILKRSEPVHQNLIKPESKIPKQKDQKNKAATASEKTIPKGVKPKVLNDQKPLSIHPKVCLRAREKQRSWYLDSGCSRHMTGEKALFLTLTMKDGGEVKFGGNQTGKIIGTGTIGNSSISINNVWLVDGLKHNLLSISQFCDNGYDVTFSKTNCTLVNKDDKSITFKGKRVENVYKINFSDLADQKVVCLLSMNDKKWVWHKRLGHANWRLISKISKLQLVKGLPNIDYHSDALCGACQKGKIVKSSFKSKDIVSTSRPLELLHIDLFGPVNTASLYGSKYGLVIVDDYSRWTWVKFIKSKDYACEVFSSFCTQIQSEKELKILKVRSDHGGEFENEPFELFCEKHGILHEFSSPRTPQQNGVVERKNRTLQEMARTMIHENNLAKHFWAEAVNTSCYIQNRIYIRPMLEKTAYELFKGRRPNISYFHQFGCTCYILNTKDYLKKFDAKAQRGIFLGYSERSKAYRVYNSETQCVEESMHVKFDDREPGSKTSEQSESNAGTTDSEDASESDQPSDSEKYTEVESCPEAEITPEAESNSEAEPSPKVQNESASEDFQDNTQQVIQPKFKHKSSHPEELIIGSKDSPRRTRSHFRQEESLIGLLSIIEPKTVEEALSDDGWILAMQEELNQFQRNDVWDLVPKPSQKNIIGTKWVFRNKLNEQGEVTRNKARLVAQGYSQQEGIDYTETFAPVARLEAIRLLLSYAINHGIILYQMDVKSAFLNGVIEEEVYVKQPPGFEDLKHPDHVYKLKKSLYGLKQAPRAWYDRLSNFLIKNDFERGQVDTTLFRRTLKKDILIVQIYVDDIIFGSTNASLCKEFSKLMQDEFEMSMMGELKFFLGIQINQSKEGVYVHQTKYTKELLKKFKLEDCKVMNTPMHPTCTLSKEDTGTVVDQKLYRGMIGSLLYLTASRPDILFSVCLCARFQSDPRESHLTAVKRIFRYLKGTTNLGLLYRKSLDYKLIGFCDADYAGDRIERKSTSGNCQFLGENLISWASKRQATIAMSTAEAEYISAASCCTQLLWMKHQLEDYQINANSIPIYCDNTAVICLSKNPILHSRAKHIEIKHHFIRDYVQKGILDIQFIDTEHQWADIFTKPLSVERFDFIKKNLNMHFVSD</sequence>
<evidence type="ECO:0000259" key="7">
    <source>
        <dbReference type="PROSITE" id="PS50158"/>
    </source>
</evidence>
<accession>Q2HU05</accession>
<dbReference type="Pfam" id="PF25597">
    <property type="entry name" value="SH3_retrovirus"/>
    <property type="match status" value="1"/>
</dbReference>
<dbReference type="Pfam" id="PF14223">
    <property type="entry name" value="Retrotran_gag_2"/>
    <property type="match status" value="1"/>
</dbReference>
<dbReference type="Gene3D" id="3.30.420.10">
    <property type="entry name" value="Ribonuclease H-like superfamily/Ribonuclease H"/>
    <property type="match status" value="1"/>
</dbReference>
<dbReference type="Pfam" id="PF00665">
    <property type="entry name" value="rve"/>
    <property type="match status" value="1"/>
</dbReference>
<organism evidence="9">
    <name type="scientific">Medicago truncatula</name>
    <name type="common">Barrel medic</name>
    <name type="synonym">Medicago tribuloides</name>
    <dbReference type="NCBI Taxonomy" id="3880"/>
    <lineage>
        <taxon>Eukaryota</taxon>
        <taxon>Viridiplantae</taxon>
        <taxon>Streptophyta</taxon>
        <taxon>Embryophyta</taxon>
        <taxon>Tracheophyta</taxon>
        <taxon>Spermatophyta</taxon>
        <taxon>Magnoliopsida</taxon>
        <taxon>eudicotyledons</taxon>
        <taxon>Gunneridae</taxon>
        <taxon>Pentapetalae</taxon>
        <taxon>rosids</taxon>
        <taxon>fabids</taxon>
        <taxon>Fabales</taxon>
        <taxon>Fabaceae</taxon>
        <taxon>Papilionoideae</taxon>
        <taxon>50 kb inversion clade</taxon>
        <taxon>NPAAA clade</taxon>
        <taxon>Hologalegina</taxon>
        <taxon>IRL clade</taxon>
        <taxon>Trifolieae</taxon>
        <taxon>Medicago</taxon>
    </lineage>
</organism>
<dbReference type="Pfam" id="PF22936">
    <property type="entry name" value="Pol_BBD"/>
    <property type="match status" value="1"/>
</dbReference>
<dbReference type="InterPro" id="IPR001878">
    <property type="entry name" value="Znf_CCHC"/>
</dbReference>
<name>Q2HU05_MEDTR</name>
<dbReference type="GO" id="GO:0004190">
    <property type="term" value="F:aspartic-type endopeptidase activity"/>
    <property type="evidence" value="ECO:0007669"/>
    <property type="project" value="UniProtKB-KW"/>
</dbReference>
<reference evidence="9" key="2">
    <citation type="submission" date="2006-02" db="EMBL/GenBank/DDBJ databases">
        <authorList>
            <consortium name="The International Medicago Genome Annotation Group"/>
        </authorList>
    </citation>
    <scope>NUCLEOTIDE SEQUENCE</scope>
</reference>
<dbReference type="InterPro" id="IPR057670">
    <property type="entry name" value="SH3_retrovirus"/>
</dbReference>
<keyword evidence="5" id="KW-0862">Zinc</keyword>
<dbReference type="GO" id="GO:0015074">
    <property type="term" value="P:DNA integration"/>
    <property type="evidence" value="ECO:0007669"/>
    <property type="project" value="InterPro"/>
</dbReference>
<feature type="region of interest" description="Disordered" evidence="6">
    <location>
        <begin position="1079"/>
        <end position="1158"/>
    </location>
</feature>
<feature type="region of interest" description="Disordered" evidence="6">
    <location>
        <begin position="613"/>
        <end position="648"/>
    </location>
</feature>
<dbReference type="Pfam" id="PF07727">
    <property type="entry name" value="RVT_2"/>
    <property type="match status" value="1"/>
</dbReference>
<dbReference type="GO" id="GO:0006508">
    <property type="term" value="P:proteolysis"/>
    <property type="evidence" value="ECO:0007669"/>
    <property type="project" value="UniProtKB-KW"/>
</dbReference>
<dbReference type="PANTHER" id="PTHR42648:SF21">
    <property type="entry name" value="CYSTEINE-RICH RLK (RECEPTOR-LIKE PROTEIN KINASE) 8"/>
    <property type="match status" value="1"/>
</dbReference>
<dbReference type="SUPFAM" id="SSF57756">
    <property type="entry name" value="Retrovirus zinc finger-like domains"/>
    <property type="match status" value="1"/>
</dbReference>
<dbReference type="ExpressionAtlas" id="Q2HU05">
    <property type="expression patterns" value="differential"/>
</dbReference>
<dbReference type="InterPro" id="IPR036875">
    <property type="entry name" value="Znf_CCHC_sf"/>
</dbReference>
<gene>
    <name evidence="9" type="ORF">MtrDRAFT_AC149577g2v1</name>
</gene>
<dbReference type="Gene3D" id="4.10.60.10">
    <property type="entry name" value="Zinc finger, CCHC-type"/>
    <property type="match status" value="1"/>
</dbReference>
<evidence type="ECO:0000256" key="5">
    <source>
        <dbReference type="PROSITE-ProRule" id="PRU00047"/>
    </source>
</evidence>
<dbReference type="MEROPS" id="A11.051"/>
<dbReference type="PANTHER" id="PTHR42648">
    <property type="entry name" value="TRANSPOSASE, PUTATIVE-RELATED"/>
    <property type="match status" value="1"/>
</dbReference>
<evidence type="ECO:0000256" key="4">
    <source>
        <dbReference type="ARBA" id="ARBA00022801"/>
    </source>
</evidence>
<feature type="compositionally biased region" description="Low complexity" evidence="6">
    <location>
        <begin position="246"/>
        <end position="259"/>
    </location>
</feature>
<dbReference type="SUPFAM" id="SSF56672">
    <property type="entry name" value="DNA/RNA polymerases"/>
    <property type="match status" value="1"/>
</dbReference>
<feature type="domain" description="CCHC-type" evidence="7">
    <location>
        <begin position="314"/>
        <end position="329"/>
    </location>
</feature>
<feature type="compositionally biased region" description="Acidic residues" evidence="6">
    <location>
        <begin position="1125"/>
        <end position="1139"/>
    </location>
</feature>
<evidence type="ECO:0000313" key="9">
    <source>
        <dbReference type="EMBL" id="ABD32582.1"/>
    </source>
</evidence>
<dbReference type="InterPro" id="IPR054722">
    <property type="entry name" value="PolX-like_BBD"/>
</dbReference>
<reference evidence="9" key="1">
    <citation type="submission" date="2004-11" db="EMBL/GenBank/DDBJ databases">
        <title>Medicago truncatula BAC genomic sequence.</title>
        <authorList>
            <person name="Town C.D."/>
            <person name="Tallon L.J."/>
            <person name="Arbogast T."/>
            <person name="Althoff R."/>
            <person name="Hine E."/>
            <person name="Monaghan E."/>
            <person name="Smith S.A."/>
            <person name="Utterback T."/>
            <person name="Feldblyum T."/>
            <person name="Koo H."/>
            <person name="Cheung F."/>
        </authorList>
    </citation>
    <scope>NUCLEOTIDE SEQUENCE</scope>
</reference>
<evidence type="ECO:0000256" key="3">
    <source>
        <dbReference type="ARBA" id="ARBA00022750"/>
    </source>
</evidence>
<dbReference type="InterPro" id="IPR025724">
    <property type="entry name" value="GAG-pre-integrase_dom"/>
</dbReference>